<accession>A0A2T5ITV8</accession>
<evidence type="ECO:0000313" key="2">
    <source>
        <dbReference type="Proteomes" id="UP000244110"/>
    </source>
</evidence>
<organism evidence="1 2">
    <name type="scientific">Nitrosomonas ureae</name>
    <dbReference type="NCBI Taxonomy" id="44577"/>
    <lineage>
        <taxon>Bacteria</taxon>
        <taxon>Pseudomonadati</taxon>
        <taxon>Pseudomonadota</taxon>
        <taxon>Betaproteobacteria</taxon>
        <taxon>Nitrosomonadales</taxon>
        <taxon>Nitrosomonadaceae</taxon>
        <taxon>Nitrosomonas</taxon>
    </lineage>
</organism>
<evidence type="ECO:0000313" key="1">
    <source>
        <dbReference type="EMBL" id="PTQ87307.1"/>
    </source>
</evidence>
<sequence>MGRVGRCQGQAHPYSVGLAKEGLSFSFLDSRRPCSLVLKVAGDSSQLTAETARFRAASISGRWIRLNRPGIS</sequence>
<reference evidence="1 2" key="1">
    <citation type="submission" date="2018-04" db="EMBL/GenBank/DDBJ databases">
        <title>Active sludge and wastewater microbial communities from Klosterneuburg, Austria.</title>
        <authorList>
            <person name="Wagner M."/>
        </authorList>
    </citation>
    <scope>NUCLEOTIDE SEQUENCE [LARGE SCALE GENOMIC DNA]</scope>
    <source>
        <strain evidence="1 2">Nm4</strain>
    </source>
</reference>
<name>A0A2T5ITV8_9PROT</name>
<dbReference type="Proteomes" id="UP000244110">
    <property type="component" value="Unassembled WGS sequence"/>
</dbReference>
<comment type="caution">
    <text evidence="1">The sequence shown here is derived from an EMBL/GenBank/DDBJ whole genome shotgun (WGS) entry which is preliminary data.</text>
</comment>
<gene>
    <name evidence="1" type="ORF">C8R28_100668</name>
</gene>
<dbReference type="EMBL" id="QAOL01000006">
    <property type="protein sequence ID" value="PTQ87307.1"/>
    <property type="molecule type" value="Genomic_DNA"/>
</dbReference>
<proteinExistence type="predicted"/>
<dbReference type="AlphaFoldDB" id="A0A2T5ITV8"/>
<protein>
    <submittedName>
        <fullName evidence="1">Uncharacterized protein</fullName>
    </submittedName>
</protein>